<organism evidence="9 10">
    <name type="scientific">Pseudothauera rhizosphaerae</name>
    <dbReference type="NCBI Taxonomy" id="2565932"/>
    <lineage>
        <taxon>Bacteria</taxon>
        <taxon>Pseudomonadati</taxon>
        <taxon>Pseudomonadota</taxon>
        <taxon>Betaproteobacteria</taxon>
        <taxon>Rhodocyclales</taxon>
        <taxon>Zoogloeaceae</taxon>
        <taxon>Pseudothauera</taxon>
    </lineage>
</organism>
<dbReference type="InterPro" id="IPR050133">
    <property type="entry name" value="NqrDE/RnfAE_oxidrdctase"/>
</dbReference>
<keyword evidence="6 8" id="KW-1133">Transmembrane helix</keyword>
<dbReference type="EMBL" id="SSOD01000005">
    <property type="protein sequence ID" value="THF62212.1"/>
    <property type="molecule type" value="Genomic_DNA"/>
</dbReference>
<comment type="caution">
    <text evidence="9">The sequence shown here is derived from an EMBL/GenBank/DDBJ whole genome shotgun (WGS) entry which is preliminary data.</text>
</comment>
<feature type="transmembrane region" description="Helical" evidence="8">
    <location>
        <begin position="6"/>
        <end position="26"/>
    </location>
</feature>
<comment type="function">
    <text evidence="8">Part of a membrane-bound complex that couples electron transfer with translocation of ions across the membrane.</text>
</comment>
<evidence type="ECO:0000256" key="6">
    <source>
        <dbReference type="ARBA" id="ARBA00022989"/>
    </source>
</evidence>
<comment type="subunit">
    <text evidence="8">The complex is composed of six subunits: RnfA, RnfB, RnfC, RnfD, RnfE and RnfG.</text>
</comment>
<proteinExistence type="inferred from homology"/>
<keyword evidence="5 8" id="KW-0249">Electron transport</keyword>
<dbReference type="EC" id="7.-.-.-" evidence="8"/>
<feature type="transmembrane region" description="Helical" evidence="8">
    <location>
        <begin position="71"/>
        <end position="91"/>
    </location>
</feature>
<comment type="subcellular location">
    <subcellularLocation>
        <location evidence="8">Cell inner membrane</location>
        <topology evidence="8">Multi-pass membrane protein</topology>
    </subcellularLocation>
    <subcellularLocation>
        <location evidence="1">Endomembrane system</location>
        <topology evidence="1">Multi-pass membrane protein</topology>
    </subcellularLocation>
</comment>
<evidence type="ECO:0000256" key="8">
    <source>
        <dbReference type="HAMAP-Rule" id="MF_00459"/>
    </source>
</evidence>
<dbReference type="InterPro" id="IPR003667">
    <property type="entry name" value="NqrDE/RnfAE"/>
</dbReference>
<keyword evidence="8" id="KW-0997">Cell inner membrane</keyword>
<dbReference type="NCBIfam" id="NF003481">
    <property type="entry name" value="PRK05151.1"/>
    <property type="match status" value="1"/>
</dbReference>
<evidence type="ECO:0000313" key="9">
    <source>
        <dbReference type="EMBL" id="THF62212.1"/>
    </source>
</evidence>
<dbReference type="PIRSF" id="PIRSF006102">
    <property type="entry name" value="NQR_DE"/>
    <property type="match status" value="1"/>
</dbReference>
<feature type="transmembrane region" description="Helical" evidence="8">
    <location>
        <begin position="38"/>
        <end position="59"/>
    </location>
</feature>
<dbReference type="OrthoDB" id="9803631at2"/>
<accession>A0A4S4AR02</accession>
<feature type="transmembrane region" description="Helical" evidence="8">
    <location>
        <begin position="103"/>
        <end position="122"/>
    </location>
</feature>
<dbReference type="AlphaFoldDB" id="A0A4S4AR02"/>
<keyword evidence="7 8" id="KW-0472">Membrane</keyword>
<protein>
    <recommendedName>
        <fullName evidence="8">Ion-translocating oxidoreductase complex subunit A</fullName>
        <ecNumber evidence="8">7.-.-.-</ecNumber>
    </recommendedName>
    <alternativeName>
        <fullName evidence="8">Rnf electron transport complex subunit A</fullName>
    </alternativeName>
</protein>
<comment type="similarity">
    <text evidence="8">Belongs to the NqrDE/RnfAE family.</text>
</comment>
<dbReference type="GO" id="GO:0022900">
    <property type="term" value="P:electron transport chain"/>
    <property type="evidence" value="ECO:0007669"/>
    <property type="project" value="UniProtKB-UniRule"/>
</dbReference>
<keyword evidence="8" id="KW-1003">Cell membrane</keyword>
<dbReference type="InterPro" id="IPR011293">
    <property type="entry name" value="Ion_transpt_RnfA/RsxA"/>
</dbReference>
<dbReference type="GO" id="GO:0005886">
    <property type="term" value="C:plasma membrane"/>
    <property type="evidence" value="ECO:0007669"/>
    <property type="project" value="UniProtKB-SubCell"/>
</dbReference>
<keyword evidence="4 8" id="KW-1278">Translocase</keyword>
<evidence type="ECO:0000256" key="4">
    <source>
        <dbReference type="ARBA" id="ARBA00022967"/>
    </source>
</evidence>
<feature type="transmembrane region" description="Helical" evidence="8">
    <location>
        <begin position="134"/>
        <end position="154"/>
    </location>
</feature>
<gene>
    <name evidence="9" type="primary">rsxA</name>
    <name evidence="8" type="synonym">rnfA</name>
    <name evidence="9" type="ORF">E6O51_08660</name>
</gene>
<dbReference type="Proteomes" id="UP000307956">
    <property type="component" value="Unassembled WGS sequence"/>
</dbReference>
<evidence type="ECO:0000313" key="10">
    <source>
        <dbReference type="Proteomes" id="UP000307956"/>
    </source>
</evidence>
<dbReference type="NCBIfam" id="TIGR01943">
    <property type="entry name" value="rnfA"/>
    <property type="match status" value="1"/>
</dbReference>
<keyword evidence="3 8" id="KW-0812">Transmembrane</keyword>
<dbReference type="PANTHER" id="PTHR30335:SF0">
    <property type="entry name" value="ION-TRANSLOCATING OXIDOREDUCTASE COMPLEX SUBUNIT A"/>
    <property type="match status" value="1"/>
</dbReference>
<evidence type="ECO:0000256" key="1">
    <source>
        <dbReference type="ARBA" id="ARBA00004127"/>
    </source>
</evidence>
<evidence type="ECO:0000256" key="5">
    <source>
        <dbReference type="ARBA" id="ARBA00022982"/>
    </source>
</evidence>
<dbReference type="GO" id="GO:0012505">
    <property type="term" value="C:endomembrane system"/>
    <property type="evidence" value="ECO:0007669"/>
    <property type="project" value="UniProtKB-SubCell"/>
</dbReference>
<dbReference type="HAMAP" id="MF_00459">
    <property type="entry name" value="RsxA_RnfA"/>
    <property type="match status" value="1"/>
</dbReference>
<name>A0A4S4AR02_9RHOO</name>
<keyword evidence="2 8" id="KW-0813">Transport</keyword>
<dbReference type="RefSeq" id="WP_136384575.1">
    <property type="nucleotide sequence ID" value="NZ_SSOD01000005.1"/>
</dbReference>
<evidence type="ECO:0000256" key="7">
    <source>
        <dbReference type="ARBA" id="ARBA00023136"/>
    </source>
</evidence>
<sequence length="193" mass="20282">MNEWLMLLLGTALVNNVVLVKFLGLCPFMGVSRKIDSAVGMGLATTFVLVLASALTWALEHWLLVPLGMGYLRILSFILVIAATVQFVEMVIKKSAPDLYKALGIYLPLITTNCAVLGIALLNAGEGSGFVQSVLYGLGSALGFTMAMVLFAGLRERLALTAVPAAFAGAPIGFVTAGLLSLAFMGFAGLTNH</sequence>
<dbReference type="PANTHER" id="PTHR30335">
    <property type="entry name" value="INTEGRAL MEMBRANE PROTEIN OF SOXR-REDUCING COMPLEX"/>
    <property type="match status" value="1"/>
</dbReference>
<keyword evidence="10" id="KW-1185">Reference proteome</keyword>
<evidence type="ECO:0000256" key="2">
    <source>
        <dbReference type="ARBA" id="ARBA00022448"/>
    </source>
</evidence>
<evidence type="ECO:0000256" key="3">
    <source>
        <dbReference type="ARBA" id="ARBA00022692"/>
    </source>
</evidence>
<dbReference type="Pfam" id="PF02508">
    <property type="entry name" value="Rnf-Nqr"/>
    <property type="match status" value="1"/>
</dbReference>
<feature type="transmembrane region" description="Helical" evidence="8">
    <location>
        <begin position="166"/>
        <end position="190"/>
    </location>
</feature>
<reference evidence="9 10" key="1">
    <citation type="submission" date="2019-04" db="EMBL/GenBank/DDBJ databases">
        <title>Azoarcus rhizosphaerae sp. nov. isolated from rhizosphere of Ficus religiosa.</title>
        <authorList>
            <person name="Lin S.-Y."/>
            <person name="Hameed A."/>
            <person name="Hsu Y.-H."/>
            <person name="Young C.-C."/>
        </authorList>
    </citation>
    <scope>NUCLEOTIDE SEQUENCE [LARGE SCALE GENOMIC DNA]</scope>
    <source>
        <strain evidence="9 10">CC-YHH848</strain>
    </source>
</reference>